<dbReference type="Proteomes" id="UP000256970">
    <property type="component" value="Unassembled WGS sequence"/>
</dbReference>
<feature type="region of interest" description="Disordered" evidence="1">
    <location>
        <begin position="720"/>
        <end position="760"/>
    </location>
</feature>
<dbReference type="PANTHER" id="PTHR37471">
    <property type="entry name" value="UNNAMED PRODUCT"/>
    <property type="match status" value="1"/>
</dbReference>
<feature type="domain" description="AB hydrolase-1" evidence="3">
    <location>
        <begin position="482"/>
        <end position="547"/>
    </location>
</feature>
<dbReference type="EMBL" id="FNXT01000301">
    <property type="protein sequence ID" value="SZX63273.1"/>
    <property type="molecule type" value="Genomic_DNA"/>
</dbReference>
<feature type="transmembrane region" description="Helical" evidence="2">
    <location>
        <begin position="25"/>
        <end position="45"/>
    </location>
</feature>
<dbReference type="Gene3D" id="3.40.50.1820">
    <property type="entry name" value="alpha/beta hydrolase"/>
    <property type="match status" value="1"/>
</dbReference>
<dbReference type="InterPro" id="IPR029058">
    <property type="entry name" value="AB_hydrolase_fold"/>
</dbReference>
<evidence type="ECO:0000313" key="5">
    <source>
        <dbReference type="Proteomes" id="UP000256970"/>
    </source>
</evidence>
<evidence type="ECO:0000259" key="3">
    <source>
        <dbReference type="Pfam" id="PF00561"/>
    </source>
</evidence>
<evidence type="ECO:0000313" key="4">
    <source>
        <dbReference type="EMBL" id="SZX63273.1"/>
    </source>
</evidence>
<dbReference type="AlphaFoldDB" id="A0A383VE83"/>
<evidence type="ECO:0000256" key="1">
    <source>
        <dbReference type="SAM" id="MobiDB-lite"/>
    </source>
</evidence>
<feature type="compositionally biased region" description="Polar residues" evidence="1">
    <location>
        <begin position="720"/>
        <end position="729"/>
    </location>
</feature>
<protein>
    <recommendedName>
        <fullName evidence="3">AB hydrolase-1 domain-containing protein</fullName>
    </recommendedName>
</protein>
<feature type="region of interest" description="Disordered" evidence="1">
    <location>
        <begin position="826"/>
        <end position="891"/>
    </location>
</feature>
<keyword evidence="5" id="KW-1185">Reference proteome</keyword>
<evidence type="ECO:0000256" key="2">
    <source>
        <dbReference type="SAM" id="Phobius"/>
    </source>
</evidence>
<gene>
    <name evidence="4" type="ORF">BQ4739_LOCUS3824</name>
</gene>
<reference evidence="4 5" key="1">
    <citation type="submission" date="2016-10" db="EMBL/GenBank/DDBJ databases">
        <authorList>
            <person name="Cai Z."/>
        </authorList>
    </citation>
    <scope>NUCLEOTIDE SEQUENCE [LARGE SCALE GENOMIC DNA]</scope>
</reference>
<keyword evidence="2" id="KW-0472">Membrane</keyword>
<sequence>MDALLAEPQSAASDKLLRLDRKSPVRAIGGVSILAVLFVFFKILWPLRWNLVALYVAIEALFYTFYWRPRWAELNKQPVPHRPSKHDAMKAFKRCIKYFKQTPDLDIPMYFAGWFLGAKSEDVKKGNAEEFLAYAFWYRTLQEMHDEGLGHILPQMVEELESVWHLKLEPGHAPHVKFMGHLWEPLKASWRPLAFYMATAAVGWLARQMLKRWGFEQHRHENMAYFTLNMGNRTNAADRSCSSGSSISDASVASALSAMSAGSPSVGGAAAPAAPVPEAAKSAKSSPAVFAAAAANASAAASTSEGGAAGAAVVAGASGMQRSKSSPFAAAGVDWAAKLAADADFLAASINAASAVHGASIPIIPAAAAPAAPAAQKPRSGWRARMAARRQAVAAPVQPPLVPYLSTHTSVMLKTMPNPLEDALESGLGSKDMPVLFLHGVGGLPAYLEMMLQVMALGHPLIVVECAAVAMRLGAVSTTDEVVGAVVGIMDKLGVEEACVIGHSYGTFIAGRLARLHRKRVHSLCLIDPVCFGMFMPQLLSNFLYNAPQWKGLHHVVDFVKKSAVYMASHELHVCATFSRGFFWTDLNLWPEDLAAGSVVLLSGRDDLMNARQVQAMLERCGHVKVHYNTDLTHGEFLIKSEVKQAIMGELRAMLARSGNAVVGLARPVLKTTITLVHNAIGATKVRLHTTKAGNRYVEDHTNNLVRTFTGNLTAMLSTMGTNGVNSPTAHMASSRSGGGSGLRSRFAPDSARSKSAGGALAGAQQSSAAAAAGGSAVPGKAVSAGGSLAQTYSLPVKKKTPRQQWVKSVLSKGAAADAAAAAAQAAAAATEGEDMQPEQPAAEENTNSSSQASNNKRPVYAAGQPLKGALARRGSREGRRSSSNGGVQRKVVVMSDGVEVIPTCSIAEGCEDSI</sequence>
<dbReference type="InterPro" id="IPR000073">
    <property type="entry name" value="AB_hydrolase_1"/>
</dbReference>
<feature type="transmembrane region" description="Helical" evidence="2">
    <location>
        <begin position="51"/>
        <end position="67"/>
    </location>
</feature>
<dbReference type="PANTHER" id="PTHR37471:SF1">
    <property type="entry name" value="AB HYDROLASE-1 DOMAIN-CONTAINING PROTEIN"/>
    <property type="match status" value="1"/>
</dbReference>
<dbReference type="SUPFAM" id="SSF53474">
    <property type="entry name" value="alpha/beta-Hydrolases"/>
    <property type="match status" value="1"/>
</dbReference>
<name>A0A383VE83_TETOB</name>
<dbReference type="Pfam" id="PF00561">
    <property type="entry name" value="Abhydrolase_1"/>
    <property type="match status" value="1"/>
</dbReference>
<organism evidence="4 5">
    <name type="scientific">Tetradesmus obliquus</name>
    <name type="common">Green alga</name>
    <name type="synonym">Acutodesmus obliquus</name>
    <dbReference type="NCBI Taxonomy" id="3088"/>
    <lineage>
        <taxon>Eukaryota</taxon>
        <taxon>Viridiplantae</taxon>
        <taxon>Chlorophyta</taxon>
        <taxon>core chlorophytes</taxon>
        <taxon>Chlorophyceae</taxon>
        <taxon>CS clade</taxon>
        <taxon>Sphaeropleales</taxon>
        <taxon>Scenedesmaceae</taxon>
        <taxon>Tetradesmus</taxon>
    </lineage>
</organism>
<feature type="compositionally biased region" description="Polar residues" evidence="1">
    <location>
        <begin position="845"/>
        <end position="857"/>
    </location>
</feature>
<proteinExistence type="predicted"/>
<keyword evidence="2" id="KW-1133">Transmembrane helix</keyword>
<keyword evidence="2" id="KW-0812">Transmembrane</keyword>
<accession>A0A383VE83</accession>